<dbReference type="Pfam" id="PF04246">
    <property type="entry name" value="RseC_MucC"/>
    <property type="match status" value="1"/>
</dbReference>
<dbReference type="InterPro" id="IPR007359">
    <property type="entry name" value="SigmaE_reg_RseC_MucC"/>
</dbReference>
<dbReference type="OrthoDB" id="9795854at2"/>
<dbReference type="PANTHER" id="PTHR35867:SF1">
    <property type="entry name" value="PROTEIN RSEC"/>
    <property type="match status" value="1"/>
</dbReference>
<feature type="transmembrane region" description="Helical" evidence="1">
    <location>
        <begin position="79"/>
        <end position="99"/>
    </location>
</feature>
<reference evidence="3" key="1">
    <citation type="submission" date="2016-10" db="EMBL/GenBank/DDBJ databases">
        <authorList>
            <person name="Varghese N."/>
            <person name="Submissions S."/>
        </authorList>
    </citation>
    <scope>NUCLEOTIDE SEQUENCE [LARGE SCALE GENOMIC DNA]</scope>
    <source>
        <strain evidence="3">CGMCC 1.7061</strain>
    </source>
</reference>
<sequence>MITESGRVVAVDGSNIWVQTIRQSACNSCKARQGCGQRALAGVTGGRANQVCVANALDARVGDEVTLAIKESALLGASVLAYALPLLLFVLGAIAGHLAGSGSEVASMMGALAGLAVGFGLSRFLNGRHESDYVPQLVNVQRASAPVPGHWEFEANPTDS</sequence>
<evidence type="ECO:0000313" key="3">
    <source>
        <dbReference type="Proteomes" id="UP000198519"/>
    </source>
</evidence>
<keyword evidence="1" id="KW-0472">Membrane</keyword>
<evidence type="ECO:0000256" key="1">
    <source>
        <dbReference type="SAM" id="Phobius"/>
    </source>
</evidence>
<organism evidence="2 3">
    <name type="scientific">Marinobacter zhejiangensis</name>
    <dbReference type="NCBI Taxonomy" id="488535"/>
    <lineage>
        <taxon>Bacteria</taxon>
        <taxon>Pseudomonadati</taxon>
        <taxon>Pseudomonadota</taxon>
        <taxon>Gammaproteobacteria</taxon>
        <taxon>Pseudomonadales</taxon>
        <taxon>Marinobacteraceae</taxon>
        <taxon>Marinobacter</taxon>
    </lineage>
</organism>
<keyword evidence="1" id="KW-0812">Transmembrane</keyword>
<feature type="transmembrane region" description="Helical" evidence="1">
    <location>
        <begin position="105"/>
        <end position="125"/>
    </location>
</feature>
<evidence type="ECO:0000313" key="2">
    <source>
        <dbReference type="EMBL" id="SFM12061.1"/>
    </source>
</evidence>
<keyword evidence="1" id="KW-1133">Transmembrane helix</keyword>
<dbReference type="RefSeq" id="WP_092021041.1">
    <property type="nucleotide sequence ID" value="NZ_FOUE01000002.1"/>
</dbReference>
<proteinExistence type="predicted"/>
<dbReference type="STRING" id="488535.SAMN04487963_1220"/>
<dbReference type="EMBL" id="FOUE01000002">
    <property type="protein sequence ID" value="SFM12061.1"/>
    <property type="molecule type" value="Genomic_DNA"/>
</dbReference>
<name>A0A1I4N976_9GAMM</name>
<dbReference type="Proteomes" id="UP000198519">
    <property type="component" value="Unassembled WGS sequence"/>
</dbReference>
<dbReference type="PANTHER" id="PTHR35867">
    <property type="entry name" value="PROTEIN RSEC"/>
    <property type="match status" value="1"/>
</dbReference>
<protein>
    <submittedName>
        <fullName evidence="2">Positive regulator of sigma(E), RseC/MucC</fullName>
    </submittedName>
</protein>
<dbReference type="PIRSF" id="PIRSF004923">
    <property type="entry name" value="RseC"/>
    <property type="match status" value="1"/>
</dbReference>
<gene>
    <name evidence="2" type="ORF">SAMN04487963_1220</name>
</gene>
<dbReference type="AlphaFoldDB" id="A0A1I4N976"/>
<dbReference type="InterPro" id="IPR026268">
    <property type="entry name" value="RseC"/>
</dbReference>
<accession>A0A1I4N976</accession>
<keyword evidence="3" id="KW-1185">Reference proteome</keyword>